<keyword evidence="3 4" id="KW-0539">Nucleus</keyword>
<accession>A0A0S4IYS1</accession>
<evidence type="ECO:0000259" key="6">
    <source>
        <dbReference type="Pfam" id="PF13191"/>
    </source>
</evidence>
<keyword evidence="4" id="KW-0067">ATP-binding</keyword>
<dbReference type="GO" id="GO:0016887">
    <property type="term" value="F:ATP hydrolysis activity"/>
    <property type="evidence" value="ECO:0007669"/>
    <property type="project" value="InterPro"/>
</dbReference>
<evidence type="ECO:0000256" key="5">
    <source>
        <dbReference type="SAM" id="MobiDB-lite"/>
    </source>
</evidence>
<dbReference type="AlphaFoldDB" id="A0A0S4IYS1"/>
<feature type="domain" description="Orc1-like AAA ATPase" evidence="6">
    <location>
        <begin position="71"/>
        <end position="214"/>
    </location>
</feature>
<dbReference type="GO" id="GO:0006270">
    <property type="term" value="P:DNA replication initiation"/>
    <property type="evidence" value="ECO:0007669"/>
    <property type="project" value="TreeGrafter"/>
</dbReference>
<keyword evidence="2 4" id="KW-0238">DNA-binding</keyword>
<dbReference type="InterPro" id="IPR041664">
    <property type="entry name" value="AAA_16"/>
</dbReference>
<name>A0A0S4IYS1_BODSA</name>
<dbReference type="OrthoDB" id="1926878at2759"/>
<feature type="compositionally biased region" description="Polar residues" evidence="5">
    <location>
        <begin position="25"/>
        <end position="41"/>
    </location>
</feature>
<comment type="function">
    <text evidence="4">Component of the origin recognition complex (ORC) that binds origins of replication. DNA-binding is ATP-dependent, however specific DNA sequences that define origins of replication have not been identified so far. ORC is required to assemble the pre-replication complex necessary to initiate DNA replication.</text>
</comment>
<keyword evidence="8" id="KW-1185">Reference proteome</keyword>
<feature type="region of interest" description="Disordered" evidence="5">
    <location>
        <begin position="1"/>
        <end position="41"/>
    </location>
</feature>
<keyword evidence="4" id="KW-0547">Nucleotide-binding</keyword>
<dbReference type="SUPFAM" id="SSF52540">
    <property type="entry name" value="P-loop containing nucleoside triphosphate hydrolases"/>
    <property type="match status" value="1"/>
</dbReference>
<dbReference type="VEuPathDB" id="TriTrypDB:BSAL_81795"/>
<reference evidence="8" key="1">
    <citation type="submission" date="2015-09" db="EMBL/GenBank/DDBJ databases">
        <authorList>
            <consortium name="Pathogen Informatics"/>
        </authorList>
    </citation>
    <scope>NUCLEOTIDE SEQUENCE [LARGE SCALE GENOMIC DNA]</scope>
    <source>
        <strain evidence="8">Lake Konstanz</strain>
    </source>
</reference>
<organism evidence="7 8">
    <name type="scientific">Bodo saltans</name>
    <name type="common">Flagellated protozoan</name>
    <dbReference type="NCBI Taxonomy" id="75058"/>
    <lineage>
        <taxon>Eukaryota</taxon>
        <taxon>Discoba</taxon>
        <taxon>Euglenozoa</taxon>
        <taxon>Kinetoplastea</taxon>
        <taxon>Metakinetoplastina</taxon>
        <taxon>Eubodonida</taxon>
        <taxon>Bodonidae</taxon>
        <taxon>Bodo</taxon>
    </lineage>
</organism>
<evidence type="ECO:0000256" key="2">
    <source>
        <dbReference type="ARBA" id="ARBA00023125"/>
    </source>
</evidence>
<dbReference type="Gene3D" id="3.40.50.300">
    <property type="entry name" value="P-loop containing nucleotide triphosphate hydrolases"/>
    <property type="match status" value="1"/>
</dbReference>
<evidence type="ECO:0000256" key="3">
    <source>
        <dbReference type="ARBA" id="ARBA00023242"/>
    </source>
</evidence>
<comment type="subunit">
    <text evidence="4">ORC is composed of six subunits.</text>
</comment>
<dbReference type="InterPro" id="IPR050311">
    <property type="entry name" value="ORC1/CDC6"/>
</dbReference>
<proteinExistence type="inferred from homology"/>
<comment type="subcellular location">
    <subcellularLocation>
        <location evidence="1 4">Nucleus</location>
    </subcellularLocation>
</comment>
<dbReference type="InterPro" id="IPR027417">
    <property type="entry name" value="P-loop_NTPase"/>
</dbReference>
<comment type="similarity">
    <text evidence="4">Belongs to the ORC1 family.</text>
</comment>
<dbReference type="PANTHER" id="PTHR10763">
    <property type="entry name" value="CELL DIVISION CONTROL PROTEIN 6-RELATED"/>
    <property type="match status" value="1"/>
</dbReference>
<dbReference type="Pfam" id="PF13191">
    <property type="entry name" value="AAA_16"/>
    <property type="match status" value="1"/>
</dbReference>
<protein>
    <recommendedName>
        <fullName evidence="4">Origin recognition complex subunit 1</fullName>
    </recommendedName>
</protein>
<dbReference type="GO" id="GO:0005524">
    <property type="term" value="F:ATP binding"/>
    <property type="evidence" value="ECO:0007669"/>
    <property type="project" value="UniProtKB-KW"/>
</dbReference>
<dbReference type="EMBL" id="CYKH01000888">
    <property type="protein sequence ID" value="CUG59094.1"/>
    <property type="molecule type" value="Genomic_DNA"/>
</dbReference>
<dbReference type="GO" id="GO:0005664">
    <property type="term" value="C:nuclear origin of replication recognition complex"/>
    <property type="evidence" value="ECO:0007669"/>
    <property type="project" value="TreeGrafter"/>
</dbReference>
<dbReference type="PANTHER" id="PTHR10763:SF23">
    <property type="entry name" value="ORIGIN RECOGNITION COMPLEX SUBUNIT 1"/>
    <property type="match status" value="1"/>
</dbReference>
<evidence type="ECO:0000313" key="8">
    <source>
        <dbReference type="Proteomes" id="UP000051952"/>
    </source>
</evidence>
<evidence type="ECO:0000256" key="1">
    <source>
        <dbReference type="ARBA" id="ARBA00004123"/>
    </source>
</evidence>
<gene>
    <name evidence="7" type="ORF">BSAL_81795</name>
</gene>
<feature type="compositionally biased region" description="Basic and acidic residues" evidence="5">
    <location>
        <begin position="1"/>
        <end position="11"/>
    </location>
</feature>
<keyword evidence="4" id="KW-0235">DNA replication</keyword>
<dbReference type="GO" id="GO:0033314">
    <property type="term" value="P:mitotic DNA replication checkpoint signaling"/>
    <property type="evidence" value="ECO:0007669"/>
    <property type="project" value="TreeGrafter"/>
</dbReference>
<evidence type="ECO:0000313" key="7">
    <source>
        <dbReference type="EMBL" id="CUG59094.1"/>
    </source>
</evidence>
<sequence>MPAKRTREEARPPPPPQRKAPTAVAASSKSTSGRGAPQQPTTLRVDEAKAILRRGIERLCIGGNVLRPTDELLGRETQVQQILHFFSTDAHKTLMLFGMPGTGKTCAVKHAIARAGDSVTSIFINGYIVQRPTDVYRSICEHLTRTRLGHEEVLPAEQSASYLERRFRTQGWNASGGTGGGRASGRQNIRTCIIVVDELDKCIEKNPKVLYRLVEWLSLPHAHCRLIGIANSMEFPMDQKTKSRLDSTNQVVFHPYAEKELMAILDQRLGTPTLPAATHVSKIPVMSRRAMEYVCKQTASQYGDVRRLLQSTSSAVHGLYCAFEEGEAQAPDLETASKGLVDFRHVHAVISRVYQERFRDFVMNMKGEILFMMICVVSVETRQIEKLREGGGGDDGNGGGGGHGNSSSPSIGLDYLFQQCLSVLEAYHDRLGYPDARVLTRTLYLKHLTTLQQVGFLEFSLGGGSSSDSATSRVPAATHVSKIPVMSRRAMEYVCKQTASQYGDVRRLLQSTSSAVHGLYCAFEEGEAQAPDLETASKGLVDFRHVHAVISRVYQERFRDFVMNMKGEILFMMICVVSVETRQIEKLREGGGGDDGNGGGGGHGNSSSPSIGLDYLFQQCLSVLEAYHDRLGYPDARVLTRTLYLKHLTTLQQVGFLEFSLGGGSSSDSATSRVPVKDVWACRTANEPMWVTMSQLPEVVLTMCEVHDTLGTAMKSYLTHGSSSS</sequence>
<dbReference type="GO" id="GO:0003688">
    <property type="term" value="F:DNA replication origin binding"/>
    <property type="evidence" value="ECO:0007669"/>
    <property type="project" value="TreeGrafter"/>
</dbReference>
<dbReference type="Proteomes" id="UP000051952">
    <property type="component" value="Unassembled WGS sequence"/>
</dbReference>
<evidence type="ECO:0000256" key="4">
    <source>
        <dbReference type="RuleBase" id="RU365058"/>
    </source>
</evidence>